<dbReference type="PANTHER" id="PTHR20883:SF48">
    <property type="entry name" value="ECTOINE DIOXYGENASE"/>
    <property type="match status" value="1"/>
</dbReference>
<dbReference type="EMBL" id="SACK01000015">
    <property type="protein sequence ID" value="RVT96527.1"/>
    <property type="molecule type" value="Genomic_DNA"/>
</dbReference>
<keyword evidence="2" id="KW-0223">Dioxygenase</keyword>
<dbReference type="OrthoDB" id="9814777at2"/>
<dbReference type="InterPro" id="IPR008775">
    <property type="entry name" value="Phytyl_CoA_dOase-like"/>
</dbReference>
<comment type="caution">
    <text evidence="2">The sequence shown here is derived from an EMBL/GenBank/DDBJ whole genome shotgun (WGS) entry which is preliminary data.</text>
</comment>
<dbReference type="AlphaFoldDB" id="A0A437MFX3"/>
<dbReference type="Gene3D" id="2.60.120.620">
    <property type="entry name" value="q2cbj1_9rhob like domain"/>
    <property type="match status" value="1"/>
</dbReference>
<gene>
    <name evidence="2" type="ORF">EOD41_20070</name>
</gene>
<dbReference type="GO" id="GO:0016706">
    <property type="term" value="F:2-oxoglutarate-dependent dioxygenase activity"/>
    <property type="evidence" value="ECO:0007669"/>
    <property type="project" value="UniProtKB-ARBA"/>
</dbReference>
<reference evidence="2 3" key="1">
    <citation type="submission" date="2019-01" db="EMBL/GenBank/DDBJ databases">
        <authorList>
            <person name="Chen W.-M."/>
        </authorList>
    </citation>
    <scope>NUCLEOTIDE SEQUENCE [LARGE SCALE GENOMIC DNA]</scope>
    <source>
        <strain evidence="2 3">YBJ-36</strain>
    </source>
</reference>
<keyword evidence="3" id="KW-1185">Reference proteome</keyword>
<comment type="cofactor">
    <cofactor evidence="1">
        <name>Fe(2+)</name>
        <dbReference type="ChEBI" id="CHEBI:29033"/>
    </cofactor>
</comment>
<evidence type="ECO:0000313" key="2">
    <source>
        <dbReference type="EMBL" id="RVT96527.1"/>
    </source>
</evidence>
<dbReference type="PANTHER" id="PTHR20883">
    <property type="entry name" value="PHYTANOYL-COA DIOXYGENASE DOMAIN CONTAINING 1"/>
    <property type="match status" value="1"/>
</dbReference>
<accession>A0A437MFX3</accession>
<dbReference type="SUPFAM" id="SSF51197">
    <property type="entry name" value="Clavaminate synthase-like"/>
    <property type="match status" value="1"/>
</dbReference>
<name>A0A437MFX3_9SPHI</name>
<evidence type="ECO:0000256" key="1">
    <source>
        <dbReference type="ARBA" id="ARBA00001954"/>
    </source>
</evidence>
<dbReference type="Proteomes" id="UP000282759">
    <property type="component" value="Unassembled WGS sequence"/>
</dbReference>
<evidence type="ECO:0000313" key="3">
    <source>
        <dbReference type="Proteomes" id="UP000282759"/>
    </source>
</evidence>
<protein>
    <submittedName>
        <fullName evidence="2">Phytanoyl-CoA dioxygenase family protein</fullName>
    </submittedName>
</protein>
<organism evidence="2 3">
    <name type="scientific">Mucilaginibacter limnophilus</name>
    <dbReference type="NCBI Taxonomy" id="1932778"/>
    <lineage>
        <taxon>Bacteria</taxon>
        <taxon>Pseudomonadati</taxon>
        <taxon>Bacteroidota</taxon>
        <taxon>Sphingobacteriia</taxon>
        <taxon>Sphingobacteriales</taxon>
        <taxon>Sphingobacteriaceae</taxon>
        <taxon>Mucilaginibacter</taxon>
    </lineage>
</organism>
<dbReference type="Pfam" id="PF05721">
    <property type="entry name" value="PhyH"/>
    <property type="match status" value="1"/>
</dbReference>
<dbReference type="GO" id="GO:0005506">
    <property type="term" value="F:iron ion binding"/>
    <property type="evidence" value="ECO:0007669"/>
    <property type="project" value="UniProtKB-ARBA"/>
</dbReference>
<proteinExistence type="predicted"/>
<dbReference type="RefSeq" id="WP_127708478.1">
    <property type="nucleotide sequence ID" value="NZ_SACK01000015.1"/>
</dbReference>
<sequence length="301" mass="34188">MSTVSAEVKDLSTIHALVSDFFKTPETPEEWDKYRLSDEQVAFFNEYGYLNNIKLLEEWQIDRLNQELAAIADPEHPGNPLFYYFFSNESGNPDTVLFHALGAWRITGGFHDVIYNPAFLMAASQLLGGKGVRFWHDQLFCKPAKHGGVVAWHQDYSYWTRTAPMQHLTCWIGLDDANVDNGCLYYVPKSHKWGLLDKPELAGDMEGLMDYLTEEQKAEFKPIPIEMKKGYGSFHHPLMVHGSYENRSERSRRAFVLNVFADGTQSNSNEEILKGIPGIPAGEVLEGQFFPLLFDPAAAKK</sequence>
<keyword evidence="2" id="KW-0560">Oxidoreductase</keyword>